<dbReference type="STRING" id="314285.KT71_13619"/>
<evidence type="ECO:0000313" key="4">
    <source>
        <dbReference type="EMBL" id="EAQ95791.2"/>
    </source>
</evidence>
<accession>A4ADY1</accession>
<gene>
    <name evidence="4" type="ORF">KT71_13619</name>
</gene>
<organism evidence="4 5">
    <name type="scientific">Congregibacter litoralis KT71</name>
    <dbReference type="NCBI Taxonomy" id="314285"/>
    <lineage>
        <taxon>Bacteria</taxon>
        <taxon>Pseudomonadati</taxon>
        <taxon>Pseudomonadota</taxon>
        <taxon>Gammaproteobacteria</taxon>
        <taxon>Cellvibrionales</taxon>
        <taxon>Halieaceae</taxon>
        <taxon>Congregibacter</taxon>
    </lineage>
</organism>
<evidence type="ECO:0000313" key="5">
    <source>
        <dbReference type="Proteomes" id="UP000019205"/>
    </source>
</evidence>
<dbReference type="InterPro" id="IPR009057">
    <property type="entry name" value="Homeodomain-like_sf"/>
</dbReference>
<dbReference type="Proteomes" id="UP000019205">
    <property type="component" value="Chromosome"/>
</dbReference>
<protein>
    <submittedName>
        <fullName evidence="4">Transcriptional regulator, TetR family</fullName>
    </submittedName>
</protein>
<feature type="DNA-binding region" description="H-T-H motif" evidence="2">
    <location>
        <begin position="12"/>
        <end position="31"/>
    </location>
</feature>
<evidence type="ECO:0000256" key="2">
    <source>
        <dbReference type="PROSITE-ProRule" id="PRU00335"/>
    </source>
</evidence>
<dbReference type="EMBL" id="AAOA02000001">
    <property type="protein sequence ID" value="EAQ95791.2"/>
    <property type="molecule type" value="Genomic_DNA"/>
</dbReference>
<dbReference type="GO" id="GO:0003677">
    <property type="term" value="F:DNA binding"/>
    <property type="evidence" value="ECO:0007669"/>
    <property type="project" value="UniProtKB-UniRule"/>
</dbReference>
<dbReference type="SUPFAM" id="SSF46689">
    <property type="entry name" value="Homeodomain-like"/>
    <property type="match status" value="1"/>
</dbReference>
<dbReference type="PROSITE" id="PS50977">
    <property type="entry name" value="HTH_TETR_2"/>
    <property type="match status" value="1"/>
</dbReference>
<sequence>MLLARHGIEGLTTSMIAQEMQMSVGALYHYFPNKHSILSVLATGWLEDMTFVLDDVLSKQTGEMSIERLTENILEGMHDVYRKQEAVLPLAQGLSAIPELRHLDAEHDNLIISKMIEMLRRAGFTSTKNELNRVARVFLELTHSLLIVAVDQDPIRSSRTMTDMKIMVSALLKKHEAETAAETRNVEAP</sequence>
<proteinExistence type="predicted"/>
<dbReference type="InterPro" id="IPR001647">
    <property type="entry name" value="HTH_TetR"/>
</dbReference>
<dbReference type="Pfam" id="PF00440">
    <property type="entry name" value="TetR_N"/>
    <property type="match status" value="1"/>
</dbReference>
<reference evidence="4 5" key="1">
    <citation type="journal article" date="2007" name="Proc. Natl. Acad. Sci. U.S.A.">
        <title>Characterization of a marine gammaproteobacterium capable of aerobic anoxygenic photosynthesis.</title>
        <authorList>
            <person name="Fuchs B.M."/>
            <person name="Spring S."/>
            <person name="Teeling H."/>
            <person name="Quast C."/>
            <person name="Wulf J."/>
            <person name="Schattenhofer M."/>
            <person name="Yan S."/>
            <person name="Ferriera S."/>
            <person name="Johnson J."/>
            <person name="Glockner F.O."/>
            <person name="Amann R."/>
        </authorList>
    </citation>
    <scope>NUCLEOTIDE SEQUENCE [LARGE SCALE GENOMIC DNA]</scope>
    <source>
        <strain evidence="4">KT71</strain>
    </source>
</reference>
<dbReference type="InterPro" id="IPR041669">
    <property type="entry name" value="TetR_C_15"/>
</dbReference>
<comment type="caution">
    <text evidence="4">The sequence shown here is derived from an EMBL/GenBank/DDBJ whole genome shotgun (WGS) entry which is preliminary data.</text>
</comment>
<evidence type="ECO:0000256" key="1">
    <source>
        <dbReference type="ARBA" id="ARBA00023125"/>
    </source>
</evidence>
<dbReference type="HOGENOM" id="CLU_069356_46_2_6"/>
<evidence type="ECO:0000259" key="3">
    <source>
        <dbReference type="PROSITE" id="PS50977"/>
    </source>
</evidence>
<dbReference type="AlphaFoldDB" id="A4ADY1"/>
<reference evidence="4 5" key="2">
    <citation type="journal article" date="2009" name="PLoS ONE">
        <title>The photosynthetic apparatus and its regulation in the aerobic gammaproteobacterium Congregibacter litoralis gen. nov., sp. nov.</title>
        <authorList>
            <person name="Spring S."/>
            <person name="Lunsdorf H."/>
            <person name="Fuchs B.M."/>
            <person name="Tindall B.J."/>
        </authorList>
    </citation>
    <scope>NUCLEOTIDE SEQUENCE [LARGE SCALE GENOMIC DNA]</scope>
    <source>
        <strain evidence="4">KT71</strain>
    </source>
</reference>
<keyword evidence="5" id="KW-1185">Reference proteome</keyword>
<dbReference type="OrthoDB" id="4541465at2"/>
<dbReference type="eggNOG" id="COG1309">
    <property type="taxonomic scope" value="Bacteria"/>
</dbReference>
<dbReference type="Pfam" id="PF17918">
    <property type="entry name" value="TetR_C_15"/>
    <property type="match status" value="1"/>
</dbReference>
<keyword evidence="1 2" id="KW-0238">DNA-binding</keyword>
<name>A4ADY1_9GAMM</name>
<dbReference type="Gene3D" id="1.10.357.10">
    <property type="entry name" value="Tetracycline Repressor, domain 2"/>
    <property type="match status" value="1"/>
</dbReference>
<feature type="domain" description="HTH tetR-type" evidence="3">
    <location>
        <begin position="1"/>
        <end position="49"/>
    </location>
</feature>